<dbReference type="Pfam" id="PF08486">
    <property type="entry name" value="SpoIID"/>
    <property type="match status" value="1"/>
</dbReference>
<protein>
    <recommendedName>
        <fullName evidence="3">Sporulation stage II protein D amidase enhancer LytB N-terminal domain-containing protein</fullName>
    </recommendedName>
</protein>
<evidence type="ECO:0000313" key="5">
    <source>
        <dbReference type="Proteomes" id="UP000321046"/>
    </source>
</evidence>
<dbReference type="Proteomes" id="UP000321046">
    <property type="component" value="Unassembled WGS sequence"/>
</dbReference>
<evidence type="ECO:0000256" key="1">
    <source>
        <dbReference type="SAM" id="MobiDB-lite"/>
    </source>
</evidence>
<organism evidence="4 5">
    <name type="scientific">Lujinxingia vulgaris</name>
    <dbReference type="NCBI Taxonomy" id="2600176"/>
    <lineage>
        <taxon>Bacteria</taxon>
        <taxon>Deltaproteobacteria</taxon>
        <taxon>Bradymonadales</taxon>
        <taxon>Lujinxingiaceae</taxon>
        <taxon>Lujinxingia</taxon>
    </lineage>
</organism>
<evidence type="ECO:0000259" key="3">
    <source>
        <dbReference type="Pfam" id="PF08486"/>
    </source>
</evidence>
<dbReference type="RefSeq" id="WP_146975336.1">
    <property type="nucleotide sequence ID" value="NZ_VOSL01000055.1"/>
</dbReference>
<feature type="compositionally biased region" description="Acidic residues" evidence="1">
    <location>
        <begin position="506"/>
        <end position="520"/>
    </location>
</feature>
<feature type="chain" id="PRO_5022958150" description="Sporulation stage II protein D amidase enhancer LytB N-terminal domain-containing protein" evidence="2">
    <location>
        <begin position="23"/>
        <end position="580"/>
    </location>
</feature>
<accession>A0A5C6X8P6</accession>
<dbReference type="InterPro" id="IPR008969">
    <property type="entry name" value="CarboxyPept-like_regulatory"/>
</dbReference>
<evidence type="ECO:0000256" key="2">
    <source>
        <dbReference type="SAM" id="SignalP"/>
    </source>
</evidence>
<name>A0A5C6X8P6_9DELT</name>
<dbReference type="EMBL" id="VOSL01000055">
    <property type="protein sequence ID" value="TXD34364.1"/>
    <property type="molecule type" value="Genomic_DNA"/>
</dbReference>
<dbReference type="AlphaFoldDB" id="A0A5C6X8P6"/>
<evidence type="ECO:0000313" key="4">
    <source>
        <dbReference type="EMBL" id="TXD34364.1"/>
    </source>
</evidence>
<comment type="caution">
    <text evidence="4">The sequence shown here is derived from an EMBL/GenBank/DDBJ whole genome shotgun (WGS) entry which is preliminary data.</text>
</comment>
<sequence length="580" mass="62216">MRQIFVALIALIVLLPTSQAFAGELSGRLADGWTDTPIEGATVEVLGLNVQTTTDAEGRWEFDLPEGEYELAIEAPVFDERHQSRLVHQRVPQLRPARAYVYTSAFYDRGVPAAPYPVGLPSTSGRIEDPAGPLELWRLWGRDPEMASALYEIPASQPPIIRVGRRADHTGAQGCTDSSNPIVAIDEMTLDEYVKGVLPPEIGVFRNLAGASEVYKAFAIAARSYGLYFVLRYGPGNRRDLGRSVPPHNYSWFHIDDTACNQRYDDQRLTITTNAAEAVSELIMVKRGSPSTIDKYEYAASCGKHGSRPAYQSAIVPDNAPTSACAGSWCGHNSCAAHEDHPNVSGSDRCLVRGICQWGSISWAASGKTYTWMLDHYQPNTELRTLASAGSEPAVRLTGYVYEDPDDITGSAIAGATVRLSDGQQATSGANGAYNFDRVLLSEGEVTIEASAPGYHTATLEKTLEAGVTNWGSIRLELDPDWEPEPEDPEDPELPDDPVDAGSDVPDADGADVGVDDAGFDDAGGVARPENPWTGGESQMSVLSASPGVSGGCQAAPGLPAPLLLTLVLFLLGVPGGRRR</sequence>
<dbReference type="Pfam" id="PF13620">
    <property type="entry name" value="CarboxypepD_reg"/>
    <property type="match status" value="2"/>
</dbReference>
<proteinExistence type="predicted"/>
<feature type="region of interest" description="Disordered" evidence="1">
    <location>
        <begin position="478"/>
        <end position="539"/>
    </location>
</feature>
<dbReference type="Gene3D" id="2.60.40.1120">
    <property type="entry name" value="Carboxypeptidase-like, regulatory domain"/>
    <property type="match status" value="2"/>
</dbReference>
<feature type="signal peptide" evidence="2">
    <location>
        <begin position="1"/>
        <end position="22"/>
    </location>
</feature>
<reference evidence="4 5" key="1">
    <citation type="submission" date="2019-08" db="EMBL/GenBank/DDBJ databases">
        <title>Bradymonadales sp. TMQ2.</title>
        <authorList>
            <person name="Liang Q."/>
        </authorList>
    </citation>
    <scope>NUCLEOTIDE SEQUENCE [LARGE SCALE GENOMIC DNA]</scope>
    <source>
        <strain evidence="4 5">TMQ2</strain>
    </source>
</reference>
<keyword evidence="2" id="KW-0732">Signal</keyword>
<gene>
    <name evidence="4" type="ORF">FRC96_14295</name>
</gene>
<feature type="compositionally biased region" description="Acidic residues" evidence="1">
    <location>
        <begin position="479"/>
        <end position="499"/>
    </location>
</feature>
<dbReference type="InterPro" id="IPR013693">
    <property type="entry name" value="SpoIID/LytB_N"/>
</dbReference>
<dbReference type="OrthoDB" id="6013676at2"/>
<feature type="domain" description="Sporulation stage II protein D amidase enhancer LytB N-terminal" evidence="3">
    <location>
        <begin position="182"/>
        <end position="280"/>
    </location>
</feature>
<dbReference type="SUPFAM" id="SSF49464">
    <property type="entry name" value="Carboxypeptidase regulatory domain-like"/>
    <property type="match status" value="2"/>
</dbReference>